<dbReference type="InterPro" id="IPR015943">
    <property type="entry name" value="WD40/YVTN_repeat-like_dom_sf"/>
</dbReference>
<dbReference type="InterPro" id="IPR011047">
    <property type="entry name" value="Quinoprotein_ADH-like_sf"/>
</dbReference>
<organism evidence="3 4">
    <name type="scientific">Thalassoglobus polymorphus</name>
    <dbReference type="NCBI Taxonomy" id="2527994"/>
    <lineage>
        <taxon>Bacteria</taxon>
        <taxon>Pseudomonadati</taxon>
        <taxon>Planctomycetota</taxon>
        <taxon>Planctomycetia</taxon>
        <taxon>Planctomycetales</taxon>
        <taxon>Planctomycetaceae</taxon>
        <taxon>Thalassoglobus</taxon>
    </lineage>
</organism>
<dbReference type="PANTHER" id="PTHR34512">
    <property type="entry name" value="CELL SURFACE PROTEIN"/>
    <property type="match status" value="1"/>
</dbReference>
<dbReference type="Gene3D" id="2.130.10.10">
    <property type="entry name" value="YVTN repeat-like/Quinoprotein amine dehydrogenase"/>
    <property type="match status" value="3"/>
</dbReference>
<feature type="region of interest" description="Disordered" evidence="1">
    <location>
        <begin position="38"/>
        <end position="77"/>
    </location>
</feature>
<name>A0A517QS01_9PLAN</name>
<evidence type="ECO:0000256" key="1">
    <source>
        <dbReference type="SAM" id="MobiDB-lite"/>
    </source>
</evidence>
<evidence type="ECO:0000259" key="2">
    <source>
        <dbReference type="Pfam" id="PF13360"/>
    </source>
</evidence>
<dbReference type="PANTHER" id="PTHR34512:SF30">
    <property type="entry name" value="OUTER MEMBRANE PROTEIN ASSEMBLY FACTOR BAMB"/>
    <property type="match status" value="1"/>
</dbReference>
<dbReference type="InterPro" id="IPR018391">
    <property type="entry name" value="PQQ_b-propeller_rpt"/>
</dbReference>
<sequence length="1404" mass="158101" precursor="true">MNRPSAGIARPGSYKFRDSRQLWLRVALCMLTIAAFSPDASSQQTPTPQQSKESEARPEKVPKPDQATEPLNFSFSASVPRNRELERTIQSIPAELRSNNDARIAELIKKVLKEEKPGLVLYRGSLHQPRTLSRDLLLEQPKSVLEAYRRHAEPEAHEQLQVARDSHDLQLLKVVASTYPLTTSGELARKLWNAARWDQGQLPTSGSSTHQSEPEKQLLDKGFRPSIIPAWTTDYKLSDGAIQTIQAGQRDLRENGLSPFSPWEAIFHADLLVTVTPIQIEARRINDGTLVWSRPLDQYGARILKKLSKVESPLRSWNLTRATLFRIFGESLYSKMASDETHLYLTEANEEGSQFDAKKKNRKTANRLTCLDLATGEEVWTNSSLAKSRAFLCGPPIVFGEELLVLAEYRHTSQINLLALEKSTGKLKRRLMLAEVSRPVESPSLEKRDDRRQSIACTIQISDGKAYCPTSAGLLAVVDLIDWSVDWAYRYSRHDVPKSGTGLLKPKLGLTGFQWWSEWHEIQTLIFEDYVAFASPEGQHLTLFHRKTGNVLWTVDREDTLYIATASSQHGVLLIGANTARCLDVQTGKLLWETPLNVPAGRGVSSTTDYLLPDSEQGWTSINLESGEAEHSRFNLLSKWIPYNVTDLQRPRNFLTYNGALFEASFSEMRKLQRIGESADAHEQLSPVWRVLSELEANEAAELTNLDITVHDEDQTQDEESQVSNQHRQSELQLTQEFIRQSVRNDSNSNQTESMATPSEQIHKPEFIRSWFRANLDFALKSQQWERVAVLLGKELTRPIAEDFATERMRRFRIDRWIAAQLAKATKSLSDEDRERIRASLRSAFQHRLLDNPEESQFLAQILSSTPWSLELENVENDQPESLQSSLSQRLLDFKQVAEKTIFLSETHSTPETSNWPVTEPTIHQMARGSSNLYFDPISIRNIDGTPHVGLNLDIEFPGHRAVRFSGKRWERPWPAYLPRTDRVLRLEHELVKAWNVDGFIVAQVGSEVYGISPLNADGHRGAKLLWPPNGARIDTLGDRTNHMLSFQTREVPERRGFPKLPAERMNEFGHFTTIVGPVRAGYFCIQQKGMLVAYETATGKELWRRFDLPQEALCFGDENIVCVLSEKTGRLQSYSALDGSVVEQRDAPISLDSILFSSGTHLLIEKGDVPSLKELKASQTPLKLTWLNIASGQVVWSREWKAGSIPFELDGCWTGVLGADGTLEILETQSGKTLATHELNLSDPTSKIVCSVGEEDILIVLSGTIEDERLLNAAQQNDGYRRVMVNGPIISISRNDGSLRWESNLENAAFSVDQPVDLPVFVTAETRFPEEMMDDQTPGSRIQLFNRQTGKLLYKAESLSPVVKYSVNGNIDSGVVTLVTRTAIVNVNFSPSSPSSQDQDVAK</sequence>
<dbReference type="InterPro" id="IPR002372">
    <property type="entry name" value="PQQ_rpt_dom"/>
</dbReference>
<dbReference type="SUPFAM" id="SSF50998">
    <property type="entry name" value="Quinoprotein alcohol dehydrogenase-like"/>
    <property type="match status" value="2"/>
</dbReference>
<dbReference type="EMBL" id="CP036267">
    <property type="protein sequence ID" value="QDT34389.1"/>
    <property type="molecule type" value="Genomic_DNA"/>
</dbReference>
<feature type="compositionally biased region" description="Basic and acidic residues" evidence="1">
    <location>
        <begin position="52"/>
        <end position="63"/>
    </location>
</feature>
<gene>
    <name evidence="3" type="primary">bamB_5</name>
    <name evidence="3" type="ORF">Mal48_36490</name>
</gene>
<dbReference type="Pfam" id="PF13360">
    <property type="entry name" value="PQQ_2"/>
    <property type="match status" value="2"/>
</dbReference>
<reference evidence="3 4" key="1">
    <citation type="submission" date="2019-02" db="EMBL/GenBank/DDBJ databases">
        <title>Deep-cultivation of Planctomycetes and their phenomic and genomic characterization uncovers novel biology.</title>
        <authorList>
            <person name="Wiegand S."/>
            <person name="Jogler M."/>
            <person name="Boedeker C."/>
            <person name="Pinto D."/>
            <person name="Vollmers J."/>
            <person name="Rivas-Marin E."/>
            <person name="Kohn T."/>
            <person name="Peeters S.H."/>
            <person name="Heuer A."/>
            <person name="Rast P."/>
            <person name="Oberbeckmann S."/>
            <person name="Bunk B."/>
            <person name="Jeske O."/>
            <person name="Meyerdierks A."/>
            <person name="Storesund J.E."/>
            <person name="Kallscheuer N."/>
            <person name="Luecker S."/>
            <person name="Lage O.M."/>
            <person name="Pohl T."/>
            <person name="Merkel B.J."/>
            <person name="Hornburger P."/>
            <person name="Mueller R.-W."/>
            <person name="Bruemmer F."/>
            <person name="Labrenz M."/>
            <person name="Spormann A.M."/>
            <person name="Op den Camp H."/>
            <person name="Overmann J."/>
            <person name="Amann R."/>
            <person name="Jetten M.S.M."/>
            <person name="Mascher T."/>
            <person name="Medema M.H."/>
            <person name="Devos D.P."/>
            <person name="Kaster A.-K."/>
            <person name="Ovreas L."/>
            <person name="Rohde M."/>
            <person name="Galperin M.Y."/>
            <person name="Jogler C."/>
        </authorList>
    </citation>
    <scope>NUCLEOTIDE SEQUENCE [LARGE SCALE GENOMIC DNA]</scope>
    <source>
        <strain evidence="3 4">Mal48</strain>
    </source>
</reference>
<dbReference type="RefSeq" id="WP_145202253.1">
    <property type="nucleotide sequence ID" value="NZ_CP036267.1"/>
</dbReference>
<dbReference type="KEGG" id="tpol:Mal48_36490"/>
<accession>A0A517QS01</accession>
<protein>
    <submittedName>
        <fullName evidence="3">Outer membrane protein assembly factor BamB</fullName>
    </submittedName>
</protein>
<feature type="compositionally biased region" description="Low complexity" evidence="1">
    <location>
        <begin position="41"/>
        <end position="51"/>
    </location>
</feature>
<proteinExistence type="predicted"/>
<dbReference type="Proteomes" id="UP000315724">
    <property type="component" value="Chromosome"/>
</dbReference>
<dbReference type="SMART" id="SM00564">
    <property type="entry name" value="PQQ"/>
    <property type="match status" value="7"/>
</dbReference>
<evidence type="ECO:0000313" key="4">
    <source>
        <dbReference type="Proteomes" id="UP000315724"/>
    </source>
</evidence>
<feature type="domain" description="Pyrrolo-quinoline quinone repeat" evidence="2">
    <location>
        <begin position="539"/>
        <end position="599"/>
    </location>
</feature>
<evidence type="ECO:0000313" key="3">
    <source>
        <dbReference type="EMBL" id="QDT34389.1"/>
    </source>
</evidence>
<dbReference type="OrthoDB" id="234904at2"/>
<feature type="domain" description="Pyrrolo-quinoline quinone repeat" evidence="2">
    <location>
        <begin position="1072"/>
        <end position="1201"/>
    </location>
</feature>
<keyword evidence="4" id="KW-1185">Reference proteome</keyword>